<dbReference type="AlphaFoldDB" id="C3J9F3"/>
<accession>C3J9F3</accession>
<evidence type="ECO:0000313" key="1">
    <source>
        <dbReference type="EMBL" id="EEN83238.1"/>
    </source>
</evidence>
<comment type="caution">
    <text evidence="1">The sequence shown here is derived from an EMBL/GenBank/DDBJ whole genome shotgun (WGS) entry which is preliminary data.</text>
</comment>
<dbReference type="Proteomes" id="UP000004295">
    <property type="component" value="Unassembled WGS sequence"/>
</dbReference>
<organism evidence="1 2">
    <name type="scientific">Porphyromonas endodontalis (strain ATCC 35406 / DSM 24491 / JCM 8526 / CCUG 16442 / BCRC 14492 / NCTC 13058 / HG 370)</name>
    <name type="common">Bacteroides endodontalis</name>
    <dbReference type="NCBI Taxonomy" id="553175"/>
    <lineage>
        <taxon>Bacteria</taxon>
        <taxon>Pseudomonadati</taxon>
        <taxon>Bacteroidota</taxon>
        <taxon>Bacteroidia</taxon>
        <taxon>Bacteroidales</taxon>
        <taxon>Porphyromonadaceae</taxon>
        <taxon>Porphyromonas</taxon>
    </lineage>
</organism>
<gene>
    <name evidence="1" type="ORF">POREN0001_1097</name>
</gene>
<reference evidence="1 2" key="1">
    <citation type="submission" date="2009-04" db="EMBL/GenBank/DDBJ databases">
        <authorList>
            <person name="Sebastian Y."/>
            <person name="Madupu R."/>
            <person name="Durkin A.S."/>
            <person name="Torralba M."/>
            <person name="Methe B."/>
            <person name="Sutton G.G."/>
            <person name="Strausberg R.L."/>
            <person name="Nelson K.E."/>
        </authorList>
    </citation>
    <scope>NUCLEOTIDE SEQUENCE [LARGE SCALE GENOMIC DNA]</scope>
    <source>
        <strain evidence="2">ATCC 35406 / BCRC 14492 / JCM 8526 / NCTC 13058 / HG 370</strain>
    </source>
</reference>
<dbReference type="EMBL" id="ACNN01000012">
    <property type="protein sequence ID" value="EEN83238.1"/>
    <property type="molecule type" value="Genomic_DNA"/>
</dbReference>
<keyword evidence="2" id="KW-1185">Reference proteome</keyword>
<evidence type="ECO:0000313" key="2">
    <source>
        <dbReference type="Proteomes" id="UP000004295"/>
    </source>
</evidence>
<name>C3J9F3_POREA</name>
<proteinExistence type="predicted"/>
<sequence length="48" mass="5522">MQFTPIHPAPTDKEFPIFALRKRKRVPQNKLGTPLHIHSFPQEGGMIL</sequence>
<protein>
    <submittedName>
        <fullName evidence="1">Uncharacterized protein</fullName>
    </submittedName>
</protein>